<protein>
    <submittedName>
        <fullName evidence="2">Uncharacterized protein</fullName>
    </submittedName>
</protein>
<feature type="compositionally biased region" description="Low complexity" evidence="1">
    <location>
        <begin position="87"/>
        <end position="96"/>
    </location>
</feature>
<proteinExistence type="predicted"/>
<gene>
    <name evidence="2" type="ORF">Tci_866932</name>
</gene>
<name>A0A699SBX5_TANCI</name>
<comment type="caution">
    <text evidence="2">The sequence shown here is derived from an EMBL/GenBank/DDBJ whole genome shotgun (WGS) entry which is preliminary data.</text>
</comment>
<evidence type="ECO:0000313" key="2">
    <source>
        <dbReference type="EMBL" id="GFC94962.1"/>
    </source>
</evidence>
<dbReference type="AlphaFoldDB" id="A0A699SBX5"/>
<feature type="non-terminal residue" evidence="2">
    <location>
        <position position="116"/>
    </location>
</feature>
<sequence length="116" mass="11929">RAVPHAVRCPLFGGAGAGGPRIDRPGEAPDATRLPSAAFPGAVPHLAARRGPQHWCHDPGAAIFPPVSAAGAAAPIRYLKLPISFTSSTPITSPGSLRSTLAYRPAPSAKAKLRRP</sequence>
<evidence type="ECO:0000256" key="1">
    <source>
        <dbReference type="SAM" id="MobiDB-lite"/>
    </source>
</evidence>
<feature type="non-terminal residue" evidence="2">
    <location>
        <position position="1"/>
    </location>
</feature>
<reference evidence="2" key="1">
    <citation type="journal article" date="2019" name="Sci. Rep.">
        <title>Draft genome of Tanacetum cinerariifolium, the natural source of mosquito coil.</title>
        <authorList>
            <person name="Yamashiro T."/>
            <person name="Shiraishi A."/>
            <person name="Satake H."/>
            <person name="Nakayama K."/>
        </authorList>
    </citation>
    <scope>NUCLEOTIDE SEQUENCE</scope>
</reference>
<dbReference type="EMBL" id="BKCJ011151716">
    <property type="protein sequence ID" value="GFC94962.1"/>
    <property type="molecule type" value="Genomic_DNA"/>
</dbReference>
<feature type="region of interest" description="Disordered" evidence="1">
    <location>
        <begin position="87"/>
        <end position="116"/>
    </location>
</feature>
<organism evidence="2">
    <name type="scientific">Tanacetum cinerariifolium</name>
    <name type="common">Dalmatian daisy</name>
    <name type="synonym">Chrysanthemum cinerariifolium</name>
    <dbReference type="NCBI Taxonomy" id="118510"/>
    <lineage>
        <taxon>Eukaryota</taxon>
        <taxon>Viridiplantae</taxon>
        <taxon>Streptophyta</taxon>
        <taxon>Embryophyta</taxon>
        <taxon>Tracheophyta</taxon>
        <taxon>Spermatophyta</taxon>
        <taxon>Magnoliopsida</taxon>
        <taxon>eudicotyledons</taxon>
        <taxon>Gunneridae</taxon>
        <taxon>Pentapetalae</taxon>
        <taxon>asterids</taxon>
        <taxon>campanulids</taxon>
        <taxon>Asterales</taxon>
        <taxon>Asteraceae</taxon>
        <taxon>Asteroideae</taxon>
        <taxon>Anthemideae</taxon>
        <taxon>Anthemidinae</taxon>
        <taxon>Tanacetum</taxon>
    </lineage>
</organism>
<accession>A0A699SBX5</accession>